<evidence type="ECO:0000313" key="4">
    <source>
        <dbReference type="Proteomes" id="UP001230933"/>
    </source>
</evidence>
<sequence length="165" mass="18258">MNDGEGRSKTRDEIDVLWDDLGAFVRRLRTKRHDHKLTPSQIQALGHLDRQGPLTAKELAKFERVTPQSIAKTVAALEEQGMVTRRADPSDGRAALVTMTDLGTSTLHEDRTKRTQWLAEVVDAECTEAERDLLLIAGRILRTLGQDASPPSASISTSEESLMNP</sequence>
<dbReference type="AlphaFoldDB" id="A0AAX3V249"/>
<dbReference type="SUPFAM" id="SSF46785">
    <property type="entry name" value="Winged helix' DNA-binding domain"/>
    <property type="match status" value="1"/>
</dbReference>
<dbReference type="SMART" id="SM00347">
    <property type="entry name" value="HTH_MARR"/>
    <property type="match status" value="1"/>
</dbReference>
<dbReference type="InterPro" id="IPR000835">
    <property type="entry name" value="HTH_MarR-typ"/>
</dbReference>
<dbReference type="RefSeq" id="WP_308371131.1">
    <property type="nucleotide sequence ID" value="NZ_CP124545.1"/>
</dbReference>
<dbReference type="Gene3D" id="1.10.10.10">
    <property type="entry name" value="Winged helix-like DNA-binding domain superfamily/Winged helix DNA-binding domain"/>
    <property type="match status" value="1"/>
</dbReference>
<gene>
    <name evidence="3" type="ORF">QIE55_23520</name>
</gene>
<evidence type="ECO:0000313" key="3">
    <source>
        <dbReference type="EMBL" id="WGV48476.2"/>
    </source>
</evidence>
<protein>
    <submittedName>
        <fullName evidence="3">MarR family transcriptional regulator</fullName>
    </submittedName>
</protein>
<dbReference type="EMBL" id="CP124545">
    <property type="protein sequence ID" value="WGV48476.2"/>
    <property type="molecule type" value="Genomic_DNA"/>
</dbReference>
<name>A0AAX3V249_RHOER</name>
<organism evidence="3 4">
    <name type="scientific">Rhodococcus erythropolis</name>
    <name type="common">Arthrobacter picolinophilus</name>
    <dbReference type="NCBI Taxonomy" id="1833"/>
    <lineage>
        <taxon>Bacteria</taxon>
        <taxon>Bacillati</taxon>
        <taxon>Actinomycetota</taxon>
        <taxon>Actinomycetes</taxon>
        <taxon>Mycobacteriales</taxon>
        <taxon>Nocardiaceae</taxon>
        <taxon>Rhodococcus</taxon>
        <taxon>Rhodococcus erythropolis group</taxon>
    </lineage>
</organism>
<dbReference type="InterPro" id="IPR052526">
    <property type="entry name" value="HTH-type_Bedaq_tolerance"/>
</dbReference>
<dbReference type="Proteomes" id="UP001230933">
    <property type="component" value="Chromosome"/>
</dbReference>
<proteinExistence type="predicted"/>
<feature type="region of interest" description="Disordered" evidence="1">
    <location>
        <begin position="146"/>
        <end position="165"/>
    </location>
</feature>
<reference evidence="3" key="1">
    <citation type="submission" date="2023-08" db="EMBL/GenBank/DDBJ databases">
        <title>Isolation and Characterization of Rhodococcus erythropolis MGMM8.</title>
        <authorList>
            <person name="Diabankana R.G.C."/>
            <person name="Afordoanyi D.M."/>
            <person name="Validov S.Z."/>
        </authorList>
    </citation>
    <scope>NUCLEOTIDE SEQUENCE</scope>
    <source>
        <strain evidence="3">MGMM8</strain>
    </source>
</reference>
<dbReference type="PANTHER" id="PTHR39515:SF2">
    <property type="entry name" value="HTH-TYPE TRANSCRIPTIONAL REGULATOR RV0880"/>
    <property type="match status" value="1"/>
</dbReference>
<dbReference type="InterPro" id="IPR036388">
    <property type="entry name" value="WH-like_DNA-bd_sf"/>
</dbReference>
<evidence type="ECO:0000256" key="1">
    <source>
        <dbReference type="SAM" id="MobiDB-lite"/>
    </source>
</evidence>
<feature type="domain" description="HTH marR-type" evidence="2">
    <location>
        <begin position="1"/>
        <end position="142"/>
    </location>
</feature>
<accession>A0AAX3V249</accession>
<dbReference type="Pfam" id="PF12802">
    <property type="entry name" value="MarR_2"/>
    <property type="match status" value="1"/>
</dbReference>
<dbReference type="Gene3D" id="1.10.287.100">
    <property type="match status" value="1"/>
</dbReference>
<dbReference type="PANTHER" id="PTHR39515">
    <property type="entry name" value="CONSERVED PROTEIN"/>
    <property type="match status" value="1"/>
</dbReference>
<dbReference type="GO" id="GO:0003700">
    <property type="term" value="F:DNA-binding transcription factor activity"/>
    <property type="evidence" value="ECO:0007669"/>
    <property type="project" value="InterPro"/>
</dbReference>
<dbReference type="PROSITE" id="PS50995">
    <property type="entry name" value="HTH_MARR_2"/>
    <property type="match status" value="1"/>
</dbReference>
<dbReference type="InterPro" id="IPR036390">
    <property type="entry name" value="WH_DNA-bd_sf"/>
</dbReference>
<feature type="compositionally biased region" description="Polar residues" evidence="1">
    <location>
        <begin position="149"/>
        <end position="165"/>
    </location>
</feature>
<evidence type="ECO:0000259" key="2">
    <source>
        <dbReference type="PROSITE" id="PS50995"/>
    </source>
</evidence>